<dbReference type="EMBL" id="JAMKFB020000009">
    <property type="protein sequence ID" value="KAL0183972.1"/>
    <property type="molecule type" value="Genomic_DNA"/>
</dbReference>
<protein>
    <submittedName>
        <fullName evidence="1">Uncharacterized protein</fullName>
    </submittedName>
</protein>
<dbReference type="Proteomes" id="UP001529510">
    <property type="component" value="Unassembled WGS sequence"/>
</dbReference>
<comment type="caution">
    <text evidence="1">The sequence shown here is derived from an EMBL/GenBank/DDBJ whole genome shotgun (WGS) entry which is preliminary data.</text>
</comment>
<feature type="non-terminal residue" evidence="1">
    <location>
        <position position="1"/>
    </location>
</feature>
<accession>A0ABD0QDL5</accession>
<organism evidence="1 2">
    <name type="scientific">Cirrhinus mrigala</name>
    <name type="common">Mrigala</name>
    <dbReference type="NCBI Taxonomy" id="683832"/>
    <lineage>
        <taxon>Eukaryota</taxon>
        <taxon>Metazoa</taxon>
        <taxon>Chordata</taxon>
        <taxon>Craniata</taxon>
        <taxon>Vertebrata</taxon>
        <taxon>Euteleostomi</taxon>
        <taxon>Actinopterygii</taxon>
        <taxon>Neopterygii</taxon>
        <taxon>Teleostei</taxon>
        <taxon>Ostariophysi</taxon>
        <taxon>Cypriniformes</taxon>
        <taxon>Cyprinidae</taxon>
        <taxon>Labeoninae</taxon>
        <taxon>Labeonini</taxon>
        <taxon>Cirrhinus</taxon>
    </lineage>
</organism>
<gene>
    <name evidence="1" type="ORF">M9458_019668</name>
</gene>
<sequence>EDELSRKGDFERVFPSHASSRYLRFFEQPRYLNILLNQWEQKYWLNRSNG</sequence>
<evidence type="ECO:0000313" key="1">
    <source>
        <dbReference type="EMBL" id="KAL0183972.1"/>
    </source>
</evidence>
<keyword evidence="2" id="KW-1185">Reference proteome</keyword>
<dbReference type="AlphaFoldDB" id="A0ABD0QDL5"/>
<evidence type="ECO:0000313" key="2">
    <source>
        <dbReference type="Proteomes" id="UP001529510"/>
    </source>
</evidence>
<proteinExistence type="predicted"/>
<reference evidence="1 2" key="1">
    <citation type="submission" date="2024-05" db="EMBL/GenBank/DDBJ databases">
        <title>Genome sequencing and assembly of Indian major carp, Cirrhinus mrigala (Hamilton, 1822).</title>
        <authorList>
            <person name="Mohindra V."/>
            <person name="Chowdhury L.M."/>
            <person name="Lal K."/>
            <person name="Jena J.K."/>
        </authorList>
    </citation>
    <scope>NUCLEOTIDE SEQUENCE [LARGE SCALE GENOMIC DNA]</scope>
    <source>
        <strain evidence="1">CM1030</strain>
        <tissue evidence="1">Blood</tissue>
    </source>
</reference>
<name>A0ABD0QDL5_CIRMR</name>
<feature type="non-terminal residue" evidence="1">
    <location>
        <position position="50"/>
    </location>
</feature>